<keyword evidence="7" id="KW-0443">Lipid metabolism</keyword>
<dbReference type="RefSeq" id="WP_343037279.1">
    <property type="nucleotide sequence ID" value="NZ_BAAAPX010000001.1"/>
</dbReference>
<proteinExistence type="inferred from homology"/>
<dbReference type="InterPro" id="IPR045540">
    <property type="entry name" value="YegS/DAGK_C"/>
</dbReference>
<dbReference type="Proteomes" id="UP000589620">
    <property type="component" value="Unassembled WGS sequence"/>
</dbReference>
<dbReference type="Gene3D" id="3.40.50.10330">
    <property type="entry name" value="Probable inorganic polyphosphate/atp-NAD kinase, domain 1"/>
    <property type="match status" value="1"/>
</dbReference>
<evidence type="ECO:0000256" key="3">
    <source>
        <dbReference type="ARBA" id="ARBA00022679"/>
    </source>
</evidence>
<evidence type="ECO:0000256" key="7">
    <source>
        <dbReference type="ARBA" id="ARBA00023209"/>
    </source>
</evidence>
<comment type="similarity">
    <text evidence="2">Belongs to the diacylglycerol/lipid kinase family.</text>
</comment>
<organism evidence="10 11">
    <name type="scientific">Leifsonia soli</name>
    <dbReference type="NCBI Taxonomy" id="582665"/>
    <lineage>
        <taxon>Bacteria</taxon>
        <taxon>Bacillati</taxon>
        <taxon>Actinomycetota</taxon>
        <taxon>Actinomycetes</taxon>
        <taxon>Micrococcales</taxon>
        <taxon>Microbacteriaceae</taxon>
        <taxon>Leifsonia</taxon>
    </lineage>
</organism>
<keyword evidence="3" id="KW-0808">Transferase</keyword>
<accession>A0A852T3E8</accession>
<dbReference type="GO" id="GO:0008654">
    <property type="term" value="P:phospholipid biosynthetic process"/>
    <property type="evidence" value="ECO:0007669"/>
    <property type="project" value="UniProtKB-KW"/>
</dbReference>
<keyword evidence="7" id="KW-0444">Lipid biosynthesis</keyword>
<evidence type="ECO:0000256" key="6">
    <source>
        <dbReference type="ARBA" id="ARBA00022840"/>
    </source>
</evidence>
<evidence type="ECO:0000313" key="11">
    <source>
        <dbReference type="Proteomes" id="UP000589620"/>
    </source>
</evidence>
<evidence type="ECO:0000256" key="1">
    <source>
        <dbReference type="ARBA" id="ARBA00001946"/>
    </source>
</evidence>
<dbReference type="SUPFAM" id="SSF111331">
    <property type="entry name" value="NAD kinase/diacylglycerol kinase-like"/>
    <property type="match status" value="1"/>
</dbReference>
<dbReference type="PANTHER" id="PTHR12358">
    <property type="entry name" value="SPHINGOSINE KINASE"/>
    <property type="match status" value="1"/>
</dbReference>
<keyword evidence="4" id="KW-0547">Nucleotide-binding</keyword>
<keyword evidence="7" id="KW-0594">Phospholipid biosynthesis</keyword>
<evidence type="ECO:0000313" key="10">
    <source>
        <dbReference type="EMBL" id="NYD75070.1"/>
    </source>
</evidence>
<evidence type="ECO:0000256" key="8">
    <source>
        <dbReference type="ARBA" id="ARBA00023264"/>
    </source>
</evidence>
<dbReference type="InterPro" id="IPR050187">
    <property type="entry name" value="Lipid_Phosphate_FormReg"/>
</dbReference>
<dbReference type="SMART" id="SM00046">
    <property type="entry name" value="DAGKc"/>
    <property type="match status" value="1"/>
</dbReference>
<reference evidence="10 11" key="1">
    <citation type="submission" date="2020-07" db="EMBL/GenBank/DDBJ databases">
        <title>Sequencing the genomes of 1000 actinobacteria strains.</title>
        <authorList>
            <person name="Klenk H.-P."/>
        </authorList>
    </citation>
    <scope>NUCLEOTIDE SEQUENCE [LARGE SCALE GENOMIC DNA]</scope>
    <source>
        <strain evidence="10 11">DSM 23871</strain>
    </source>
</reference>
<dbReference type="InterPro" id="IPR017438">
    <property type="entry name" value="ATP-NAD_kinase_N"/>
</dbReference>
<sequence length="329" mass="34845">MSSDLIPSTPDRRAAIVFNPGKVQVAALRTAVAAEEAAAGWAESAWFETSAADDGRGAVQDAAATGPDLIVVAGGDGTLRAAAEALEGTGIPIGLLPSGTGNLFARELGLPLNNLRAAVTVAFTGRDRPVDLGHATLERPDGDVVESAFLVMAGIGLDAQMAAKTNQKLKKRIGWLAYSDPIARSILGNRQFDLTFRLDDEPEVSTRAHTVIVGNSGSLTAGLLLIPAATIDDGLLDAVILRPGRGGGWTNIGYRLTFNRLLHRTGFGRFVGRLTPEPRAIRYAQARKLQVRFTEPQDIQLDGDPNGSVIAATLTVTHHALTLRVRLKH</sequence>
<dbReference type="InterPro" id="IPR016064">
    <property type="entry name" value="NAD/diacylglycerol_kinase_sf"/>
</dbReference>
<evidence type="ECO:0000256" key="4">
    <source>
        <dbReference type="ARBA" id="ARBA00022741"/>
    </source>
</evidence>
<protein>
    <submittedName>
        <fullName evidence="10">Diacylglycerol kinase family enzyme</fullName>
    </submittedName>
</protein>
<dbReference type="PROSITE" id="PS50146">
    <property type="entry name" value="DAGK"/>
    <property type="match status" value="1"/>
</dbReference>
<dbReference type="AlphaFoldDB" id="A0A852T3E8"/>
<dbReference type="Pfam" id="PF19279">
    <property type="entry name" value="YegS_C"/>
    <property type="match status" value="1"/>
</dbReference>
<dbReference type="InterPro" id="IPR001206">
    <property type="entry name" value="Diacylglycerol_kinase_cat_dom"/>
</dbReference>
<evidence type="ECO:0000259" key="9">
    <source>
        <dbReference type="PROSITE" id="PS50146"/>
    </source>
</evidence>
<comment type="cofactor">
    <cofactor evidence="1">
        <name>Mg(2+)</name>
        <dbReference type="ChEBI" id="CHEBI:18420"/>
    </cofactor>
</comment>
<dbReference type="Pfam" id="PF00781">
    <property type="entry name" value="DAGK_cat"/>
    <property type="match status" value="1"/>
</dbReference>
<dbReference type="EMBL" id="JACCBJ010000001">
    <property type="protein sequence ID" value="NYD75070.1"/>
    <property type="molecule type" value="Genomic_DNA"/>
</dbReference>
<keyword evidence="6" id="KW-0067">ATP-binding</keyword>
<keyword evidence="5 10" id="KW-0418">Kinase</keyword>
<dbReference type="Gene3D" id="2.60.200.40">
    <property type="match status" value="1"/>
</dbReference>
<dbReference type="GO" id="GO:0016301">
    <property type="term" value="F:kinase activity"/>
    <property type="evidence" value="ECO:0007669"/>
    <property type="project" value="UniProtKB-KW"/>
</dbReference>
<feature type="domain" description="DAGKc" evidence="9">
    <location>
        <begin position="9"/>
        <end position="139"/>
    </location>
</feature>
<evidence type="ECO:0000256" key="2">
    <source>
        <dbReference type="ARBA" id="ARBA00005983"/>
    </source>
</evidence>
<keyword evidence="11" id="KW-1185">Reference proteome</keyword>
<dbReference type="PANTHER" id="PTHR12358:SF54">
    <property type="entry name" value="SPHINGOSINE KINASE RELATED PROTEIN"/>
    <property type="match status" value="1"/>
</dbReference>
<comment type="caution">
    <text evidence="10">The sequence shown here is derived from an EMBL/GenBank/DDBJ whole genome shotgun (WGS) entry which is preliminary data.</text>
</comment>
<evidence type="ECO:0000256" key="5">
    <source>
        <dbReference type="ARBA" id="ARBA00022777"/>
    </source>
</evidence>
<name>A0A852T3E8_9MICO</name>
<keyword evidence="8" id="KW-1208">Phospholipid metabolism</keyword>
<dbReference type="GO" id="GO:0005524">
    <property type="term" value="F:ATP binding"/>
    <property type="evidence" value="ECO:0007669"/>
    <property type="project" value="UniProtKB-KW"/>
</dbReference>
<gene>
    <name evidence="10" type="ORF">BJ963_002589</name>
</gene>